<dbReference type="EMBL" id="BMAW01032666">
    <property type="protein sequence ID" value="GFU26667.1"/>
    <property type="molecule type" value="Genomic_DNA"/>
</dbReference>
<dbReference type="InterPro" id="IPR008197">
    <property type="entry name" value="WAP_dom"/>
</dbReference>
<dbReference type="Gene3D" id="4.10.75.10">
    <property type="entry name" value="Elafin-like"/>
    <property type="match status" value="1"/>
</dbReference>
<keyword evidence="4" id="KW-0472">Membrane</keyword>
<comment type="function">
    <text evidence="1">Has antibacterial activity.</text>
</comment>
<evidence type="ECO:0000256" key="3">
    <source>
        <dbReference type="ARBA" id="ARBA00022729"/>
    </source>
</evidence>
<keyword evidence="4" id="KW-1133">Transmembrane helix</keyword>
<dbReference type="GO" id="GO:0090729">
    <property type="term" value="F:toxin activity"/>
    <property type="evidence" value="ECO:0007669"/>
    <property type="project" value="UniProtKB-KW"/>
</dbReference>
<feature type="transmembrane region" description="Helical" evidence="4">
    <location>
        <begin position="121"/>
        <end position="138"/>
    </location>
</feature>
<dbReference type="Pfam" id="PF00095">
    <property type="entry name" value="WAP"/>
    <property type="match status" value="2"/>
</dbReference>
<keyword evidence="7" id="KW-1185">Reference proteome</keyword>
<name>A0A8X6QME4_NEPPI</name>
<dbReference type="InterPro" id="IPR036645">
    <property type="entry name" value="Elafin-like_sf"/>
</dbReference>
<dbReference type="AlphaFoldDB" id="A0A8X6QME4"/>
<comment type="caution">
    <text evidence="6">The sequence shown here is derived from an EMBL/GenBank/DDBJ whole genome shotgun (WGS) entry which is preliminary data.</text>
</comment>
<evidence type="ECO:0000256" key="1">
    <source>
        <dbReference type="ARBA" id="ARBA00002878"/>
    </source>
</evidence>
<evidence type="ECO:0000256" key="2">
    <source>
        <dbReference type="ARBA" id="ARBA00022656"/>
    </source>
</evidence>
<keyword evidence="4" id="KW-0812">Transmembrane</keyword>
<evidence type="ECO:0000313" key="7">
    <source>
        <dbReference type="Proteomes" id="UP000887013"/>
    </source>
</evidence>
<dbReference type="GO" id="GO:0030414">
    <property type="term" value="F:peptidase inhibitor activity"/>
    <property type="evidence" value="ECO:0007669"/>
    <property type="project" value="InterPro"/>
</dbReference>
<dbReference type="OrthoDB" id="6435382at2759"/>
<feature type="transmembrane region" description="Helical" evidence="4">
    <location>
        <begin position="26"/>
        <end position="44"/>
    </location>
</feature>
<dbReference type="Proteomes" id="UP000887013">
    <property type="component" value="Unassembled WGS sequence"/>
</dbReference>
<proteinExistence type="predicted"/>
<evidence type="ECO:0000313" key="6">
    <source>
        <dbReference type="EMBL" id="GFU26667.1"/>
    </source>
</evidence>
<dbReference type="PROSITE" id="PS51390">
    <property type="entry name" value="WAP"/>
    <property type="match status" value="1"/>
</dbReference>
<protein>
    <submittedName>
        <fullName evidence="6">U15-lycotoxin-Ls1a</fullName>
    </submittedName>
</protein>
<evidence type="ECO:0000259" key="5">
    <source>
        <dbReference type="PROSITE" id="PS51390"/>
    </source>
</evidence>
<keyword evidence="3" id="KW-0732">Signal</keyword>
<sequence length="199" mass="22907">MKTSNLAHSREPVERRAHFFFRKMKIVFLLAFIIVSVTAYEAYCPKRYTWRCVRAINECCSDHHCDRGQFCCHENCGNTCQFTTSFPTDGRKVIHSRLNWIETFQTFTEKERSRIERKMKILFLLAFMIAVGSAQVGFCPERSEIVCVRSITKCCSDADCLGGQFCCQENCGNTCHYPALFPTDGQKVVFDASCRIDPF</sequence>
<accession>A0A8X6QME4</accession>
<evidence type="ECO:0000256" key="4">
    <source>
        <dbReference type="SAM" id="Phobius"/>
    </source>
</evidence>
<dbReference type="GO" id="GO:0005576">
    <property type="term" value="C:extracellular region"/>
    <property type="evidence" value="ECO:0007669"/>
    <property type="project" value="InterPro"/>
</dbReference>
<keyword evidence="2" id="KW-0800">Toxin</keyword>
<dbReference type="SUPFAM" id="SSF57256">
    <property type="entry name" value="Elafin-like"/>
    <property type="match status" value="2"/>
</dbReference>
<reference evidence="6" key="1">
    <citation type="submission" date="2020-08" db="EMBL/GenBank/DDBJ databases">
        <title>Multicomponent nature underlies the extraordinary mechanical properties of spider dragline silk.</title>
        <authorList>
            <person name="Kono N."/>
            <person name="Nakamura H."/>
            <person name="Mori M."/>
            <person name="Yoshida Y."/>
            <person name="Ohtoshi R."/>
            <person name="Malay A.D."/>
            <person name="Moran D.A.P."/>
            <person name="Tomita M."/>
            <person name="Numata K."/>
            <person name="Arakawa K."/>
        </authorList>
    </citation>
    <scope>NUCLEOTIDE SEQUENCE</scope>
</reference>
<feature type="domain" description="WAP" evidence="5">
    <location>
        <begin position="132"/>
        <end position="179"/>
    </location>
</feature>
<gene>
    <name evidence="6" type="primary">NCL1_21778</name>
    <name evidence="6" type="ORF">NPIL_628851</name>
</gene>
<organism evidence="6 7">
    <name type="scientific">Nephila pilipes</name>
    <name type="common">Giant wood spider</name>
    <name type="synonym">Nephila maculata</name>
    <dbReference type="NCBI Taxonomy" id="299642"/>
    <lineage>
        <taxon>Eukaryota</taxon>
        <taxon>Metazoa</taxon>
        <taxon>Ecdysozoa</taxon>
        <taxon>Arthropoda</taxon>
        <taxon>Chelicerata</taxon>
        <taxon>Arachnida</taxon>
        <taxon>Araneae</taxon>
        <taxon>Araneomorphae</taxon>
        <taxon>Entelegynae</taxon>
        <taxon>Araneoidea</taxon>
        <taxon>Nephilidae</taxon>
        <taxon>Nephila</taxon>
    </lineage>
</organism>